<dbReference type="SUPFAM" id="SSF52540">
    <property type="entry name" value="P-loop containing nucleoside triphosphate hydrolases"/>
    <property type="match status" value="1"/>
</dbReference>
<proteinExistence type="predicted"/>
<protein>
    <submittedName>
        <fullName evidence="4">Carbon monoxide dehydrogenase</fullName>
    </submittedName>
</protein>
<evidence type="ECO:0000256" key="2">
    <source>
        <dbReference type="ARBA" id="ARBA00022840"/>
    </source>
</evidence>
<accession>A0A4S1CPL6</accession>
<dbReference type="GO" id="GO:0016887">
    <property type="term" value="F:ATP hydrolysis activity"/>
    <property type="evidence" value="ECO:0007669"/>
    <property type="project" value="TreeGrafter"/>
</dbReference>
<evidence type="ECO:0000256" key="1">
    <source>
        <dbReference type="ARBA" id="ARBA00022741"/>
    </source>
</evidence>
<dbReference type="InterPro" id="IPR050625">
    <property type="entry name" value="ParA/MinD_ATPase"/>
</dbReference>
<keyword evidence="5" id="KW-1185">Reference proteome</keyword>
<dbReference type="RefSeq" id="WP_135869567.1">
    <property type="nucleotide sequence ID" value="NZ_SRSC01000001.1"/>
</dbReference>
<gene>
    <name evidence="4" type="ORF">E4633_03060</name>
</gene>
<comment type="caution">
    <text evidence="4">The sequence shown here is derived from an EMBL/GenBank/DDBJ whole genome shotgun (WGS) entry which is preliminary data.</text>
</comment>
<evidence type="ECO:0000259" key="3">
    <source>
        <dbReference type="Pfam" id="PF01656"/>
    </source>
</evidence>
<feature type="domain" description="CobQ/CobB/MinD/ParA nucleotide binding" evidence="3">
    <location>
        <begin position="4"/>
        <end position="231"/>
    </location>
</feature>
<dbReference type="Proteomes" id="UP000306416">
    <property type="component" value="Unassembled WGS sequence"/>
</dbReference>
<dbReference type="PANTHER" id="PTHR43384:SF6">
    <property type="entry name" value="SEPTUM SITE-DETERMINING PROTEIN MIND HOMOLOG, CHLOROPLASTIC"/>
    <property type="match status" value="1"/>
</dbReference>
<dbReference type="GO" id="GO:0005524">
    <property type="term" value="F:ATP binding"/>
    <property type="evidence" value="ECO:0007669"/>
    <property type="project" value="UniProtKB-KW"/>
</dbReference>
<dbReference type="InterPro" id="IPR014433">
    <property type="entry name" value="CooC"/>
</dbReference>
<evidence type="ECO:0000313" key="4">
    <source>
        <dbReference type="EMBL" id="TGU75266.1"/>
    </source>
</evidence>
<name>A0A4S1CPL6_9BACT</name>
<dbReference type="Pfam" id="PF01656">
    <property type="entry name" value="CbiA"/>
    <property type="match status" value="1"/>
</dbReference>
<keyword evidence="2" id="KW-0067">ATP-binding</keyword>
<dbReference type="PIRSF" id="PIRSF005647">
    <property type="entry name" value="CooC"/>
    <property type="match status" value="1"/>
</dbReference>
<dbReference type="EMBL" id="SRSC01000001">
    <property type="protein sequence ID" value="TGU75266.1"/>
    <property type="molecule type" value="Genomic_DNA"/>
</dbReference>
<reference evidence="4 5" key="1">
    <citation type="submission" date="2019-04" db="EMBL/GenBank/DDBJ databases">
        <title>Geobacter oryzae sp. nov., ferric-reducing bacteria isolated from paddy soil.</title>
        <authorList>
            <person name="Xu Z."/>
            <person name="Masuda Y."/>
            <person name="Itoh H."/>
            <person name="Senoo K."/>
        </authorList>
    </citation>
    <scope>NUCLEOTIDE SEQUENCE [LARGE SCALE GENOMIC DNA]</scope>
    <source>
        <strain evidence="4 5">Red111</strain>
    </source>
</reference>
<dbReference type="InterPro" id="IPR002586">
    <property type="entry name" value="CobQ/CobB/MinD/ParA_Nub-bd_dom"/>
</dbReference>
<dbReference type="GO" id="GO:0005829">
    <property type="term" value="C:cytosol"/>
    <property type="evidence" value="ECO:0007669"/>
    <property type="project" value="TreeGrafter"/>
</dbReference>
<dbReference type="PANTHER" id="PTHR43384">
    <property type="entry name" value="SEPTUM SITE-DETERMINING PROTEIN MIND HOMOLOG, CHLOROPLASTIC-RELATED"/>
    <property type="match status" value="1"/>
</dbReference>
<sequence length="260" mass="28122">MKIAITGKGGVGKTTFASLLCRAFTDDGGRVLAVDADPDANLAAALGIPAERAADLQPVARMKELAEERTGANGGYGSFFKLNPKVSDLPEQFCMEHDGVRFLWMGTLEQGGSGCACPESTLVKRLMGHLLLERDEVVIMDMEAGLEHLGRRTAEAVDALVVVVEPGQRSLQTAHQIVKLAGDLGIEEVFVVGSKVRDAEDLRLIEAAIPADRLLGSLAFCEEVRRADRENVAPDRLSPKALREVREIKNRLLERHGKSA</sequence>
<dbReference type="GO" id="GO:0009898">
    <property type="term" value="C:cytoplasmic side of plasma membrane"/>
    <property type="evidence" value="ECO:0007669"/>
    <property type="project" value="TreeGrafter"/>
</dbReference>
<evidence type="ECO:0000313" key="5">
    <source>
        <dbReference type="Proteomes" id="UP000306416"/>
    </source>
</evidence>
<organism evidence="4 5">
    <name type="scientific">Geomonas terrae</name>
    <dbReference type="NCBI Taxonomy" id="2562681"/>
    <lineage>
        <taxon>Bacteria</taxon>
        <taxon>Pseudomonadati</taxon>
        <taxon>Thermodesulfobacteriota</taxon>
        <taxon>Desulfuromonadia</taxon>
        <taxon>Geobacterales</taxon>
        <taxon>Geobacteraceae</taxon>
        <taxon>Geomonas</taxon>
    </lineage>
</organism>
<dbReference type="GO" id="GO:0051782">
    <property type="term" value="P:negative regulation of cell division"/>
    <property type="evidence" value="ECO:0007669"/>
    <property type="project" value="TreeGrafter"/>
</dbReference>
<dbReference type="Gene3D" id="3.40.50.300">
    <property type="entry name" value="P-loop containing nucleotide triphosphate hydrolases"/>
    <property type="match status" value="1"/>
</dbReference>
<dbReference type="AlphaFoldDB" id="A0A4S1CPL6"/>
<keyword evidence="1" id="KW-0547">Nucleotide-binding</keyword>
<dbReference type="FunFam" id="3.40.50.300:FF:001573">
    <property type="entry name" value="Carbon monoxide dehydrogenase accessory protein CooC"/>
    <property type="match status" value="1"/>
</dbReference>
<dbReference type="CDD" id="cd02034">
    <property type="entry name" value="CooC1"/>
    <property type="match status" value="1"/>
</dbReference>
<dbReference type="InterPro" id="IPR027417">
    <property type="entry name" value="P-loop_NTPase"/>
</dbReference>